<dbReference type="Pfam" id="PF00881">
    <property type="entry name" value="Nitroreductase"/>
    <property type="match status" value="1"/>
</dbReference>
<evidence type="ECO:0000256" key="4">
    <source>
        <dbReference type="ARBA" id="ARBA00022643"/>
    </source>
</evidence>
<evidence type="ECO:0000256" key="5">
    <source>
        <dbReference type="ARBA" id="ARBA00023002"/>
    </source>
</evidence>
<comment type="caution">
    <text evidence="7">The sequence shown here is derived from an EMBL/GenBank/DDBJ whole genome shotgun (WGS) entry which is preliminary data.</text>
</comment>
<gene>
    <name evidence="7" type="ORF">NG653_00995</name>
</gene>
<organism evidence="7 8">
    <name type="scientific">Robiginitalea marina</name>
    <dbReference type="NCBI Taxonomy" id="2954105"/>
    <lineage>
        <taxon>Bacteria</taxon>
        <taxon>Pseudomonadati</taxon>
        <taxon>Bacteroidota</taxon>
        <taxon>Flavobacteriia</taxon>
        <taxon>Flavobacteriales</taxon>
        <taxon>Flavobacteriaceae</taxon>
        <taxon>Robiginitalea</taxon>
    </lineage>
</organism>
<reference evidence="7 8" key="1">
    <citation type="submission" date="2022-06" db="EMBL/GenBank/DDBJ databases">
        <authorList>
            <person name="Xuan X."/>
        </authorList>
    </citation>
    <scope>NUCLEOTIDE SEQUENCE [LARGE SCALE GENOMIC DNA]</scope>
    <source>
        <strain evidence="7 8">2V75</strain>
    </source>
</reference>
<name>A0ABT1AV42_9FLAO</name>
<keyword evidence="5" id="KW-0560">Oxidoreductase</keyword>
<accession>A0ABT1AV42</accession>
<evidence type="ECO:0000256" key="3">
    <source>
        <dbReference type="ARBA" id="ARBA00022630"/>
    </source>
</evidence>
<comment type="similarity">
    <text evidence="2">Belongs to the nitroreductase family.</text>
</comment>
<dbReference type="RefSeq" id="WP_252739788.1">
    <property type="nucleotide sequence ID" value="NZ_JAMXIB010000001.1"/>
</dbReference>
<evidence type="ECO:0000313" key="8">
    <source>
        <dbReference type="Proteomes" id="UP001206312"/>
    </source>
</evidence>
<protein>
    <submittedName>
        <fullName evidence="7">Nitroreductase family protein</fullName>
    </submittedName>
</protein>
<evidence type="ECO:0000259" key="6">
    <source>
        <dbReference type="Pfam" id="PF00881"/>
    </source>
</evidence>
<feature type="domain" description="Nitroreductase" evidence="6">
    <location>
        <begin position="10"/>
        <end position="185"/>
    </location>
</feature>
<dbReference type="PANTHER" id="PTHR43673">
    <property type="entry name" value="NAD(P)H NITROREDUCTASE YDGI-RELATED"/>
    <property type="match status" value="1"/>
</dbReference>
<proteinExistence type="inferred from homology"/>
<dbReference type="InterPro" id="IPR029479">
    <property type="entry name" value="Nitroreductase"/>
</dbReference>
<keyword evidence="8" id="KW-1185">Reference proteome</keyword>
<dbReference type="InterPro" id="IPR000415">
    <property type="entry name" value="Nitroreductase-like"/>
</dbReference>
<evidence type="ECO:0000256" key="2">
    <source>
        <dbReference type="ARBA" id="ARBA00007118"/>
    </source>
</evidence>
<dbReference type="EMBL" id="JAMXIB010000001">
    <property type="protein sequence ID" value="MCO5723410.1"/>
    <property type="molecule type" value="Genomic_DNA"/>
</dbReference>
<evidence type="ECO:0000313" key="7">
    <source>
        <dbReference type="EMBL" id="MCO5723410.1"/>
    </source>
</evidence>
<dbReference type="SUPFAM" id="SSF55469">
    <property type="entry name" value="FMN-dependent nitroreductase-like"/>
    <property type="match status" value="1"/>
</dbReference>
<dbReference type="PANTHER" id="PTHR43673:SF2">
    <property type="entry name" value="NITROREDUCTASE"/>
    <property type="match status" value="1"/>
</dbReference>
<keyword evidence="3" id="KW-0285">Flavoprotein</keyword>
<dbReference type="Gene3D" id="3.40.109.10">
    <property type="entry name" value="NADH Oxidase"/>
    <property type="match status" value="1"/>
</dbReference>
<sequence length="215" mass="24397">MADLIESLHWRYAVKKFDRNRRLPQAQVEKLKEAFNLTATSYGLQPIRMAVLCNRATQESLVAHSYGQRQVADASHVFIICTEDRIDREYIEGYFDRVRDTRGTSEEILEPYRKSMIESFRRKTPEEIRAWATQQAYLALGNLLTACAVERIDSCPMEGFVSRAYGEVLGLSDKGLTPVLVLPVGFRAADDPFSGFRKVRRPAAESVITLGDTTE</sequence>
<evidence type="ECO:0000256" key="1">
    <source>
        <dbReference type="ARBA" id="ARBA00001917"/>
    </source>
</evidence>
<dbReference type="Proteomes" id="UP001206312">
    <property type="component" value="Unassembled WGS sequence"/>
</dbReference>
<comment type="cofactor">
    <cofactor evidence="1">
        <name>FMN</name>
        <dbReference type="ChEBI" id="CHEBI:58210"/>
    </cofactor>
</comment>
<keyword evidence="4" id="KW-0288">FMN</keyword>